<dbReference type="EMBL" id="JAGKSP010000019">
    <property type="protein sequence ID" value="MBP3966533.1"/>
    <property type="molecule type" value="Genomic_DNA"/>
</dbReference>
<gene>
    <name evidence="1" type="ORF">I8J30_27945</name>
</gene>
<evidence type="ECO:0000313" key="2">
    <source>
        <dbReference type="Proteomes" id="UP000673394"/>
    </source>
</evidence>
<evidence type="ECO:0000313" key="1">
    <source>
        <dbReference type="EMBL" id="MBP3966533.1"/>
    </source>
</evidence>
<dbReference type="RefSeq" id="WP_210663794.1">
    <property type="nucleotide sequence ID" value="NZ_JAGKSP010000019.1"/>
</dbReference>
<accession>A0ABS5CKZ1</accession>
<proteinExistence type="predicted"/>
<keyword evidence="2" id="KW-1185">Reference proteome</keyword>
<comment type="caution">
    <text evidence="1">The sequence shown here is derived from an EMBL/GenBank/DDBJ whole genome shotgun (WGS) entry which is preliminary data.</text>
</comment>
<protein>
    <submittedName>
        <fullName evidence="1">Uncharacterized protein</fullName>
    </submittedName>
</protein>
<name>A0ABS5CKZ1_9BACL</name>
<reference evidence="1 2" key="1">
    <citation type="submission" date="2021-04" db="EMBL/GenBank/DDBJ databases">
        <title>Paenibacillus sp. DLE-14 whole genome sequence.</title>
        <authorList>
            <person name="Ham Y.J."/>
        </authorList>
    </citation>
    <scope>NUCLEOTIDE SEQUENCE [LARGE SCALE GENOMIC DNA]</scope>
    <source>
        <strain evidence="1 2">DLE-14</strain>
    </source>
</reference>
<sequence>MRREMVLTALFFVVMNGLNYESVIASDISSSIYAVHPNDYPGQLHSLTTNQIESAEIMWLCCNQIPLTKDEINTLVTLLKKVQKNEISPYTGPGPKGGPRRINLYLKSNEQLTFVLNGDGILLGRNQIYLPEIREFVENIWKQKLRNAQISD</sequence>
<organism evidence="1 2">
    <name type="scientific">Paenibacillus lignilyticus</name>
    <dbReference type="NCBI Taxonomy" id="1172615"/>
    <lineage>
        <taxon>Bacteria</taxon>
        <taxon>Bacillati</taxon>
        <taxon>Bacillota</taxon>
        <taxon>Bacilli</taxon>
        <taxon>Bacillales</taxon>
        <taxon>Paenibacillaceae</taxon>
        <taxon>Paenibacillus</taxon>
    </lineage>
</organism>
<dbReference type="Proteomes" id="UP000673394">
    <property type="component" value="Unassembled WGS sequence"/>
</dbReference>